<sequence>MEFDGKLIEQVNTNPLYTAIGIRIETAQDGMVTARLEPAPAMCWPFAGQPHGGVLFTLMDTTMAWAAISGQPEFGSCTTIHADIQYTRPARGAFFTCRAEVVSKTTRISFIHSTISDADGAVLAMGQGTYRLMKMPLV</sequence>
<evidence type="ECO:0000259" key="2">
    <source>
        <dbReference type="Pfam" id="PF03061"/>
    </source>
</evidence>
<dbReference type="InterPro" id="IPR052723">
    <property type="entry name" value="Acyl-CoA_thioesterase_PaaI"/>
</dbReference>
<dbReference type="NCBIfam" id="TIGR00369">
    <property type="entry name" value="unchar_dom_1"/>
    <property type="match status" value="1"/>
</dbReference>
<accession>A8ZWB4</accession>
<dbReference type="Pfam" id="PF03061">
    <property type="entry name" value="4HBT"/>
    <property type="match status" value="1"/>
</dbReference>
<protein>
    <submittedName>
        <fullName evidence="3">Thioesterase superfamily protein</fullName>
    </submittedName>
</protein>
<dbReference type="EMBL" id="CP000859">
    <property type="protein sequence ID" value="ABW66722.1"/>
    <property type="molecule type" value="Genomic_DNA"/>
</dbReference>
<dbReference type="KEGG" id="dol:Dole_0912"/>
<keyword evidence="4" id="KW-1185">Reference proteome</keyword>
<evidence type="ECO:0000256" key="1">
    <source>
        <dbReference type="ARBA" id="ARBA00022801"/>
    </source>
</evidence>
<dbReference type="HOGENOM" id="CLU_089876_3_3_7"/>
<gene>
    <name evidence="3" type="ordered locus">Dole_0912</name>
</gene>
<proteinExistence type="predicted"/>
<dbReference type="STRING" id="96561.Dole_0912"/>
<dbReference type="PANTHER" id="PTHR42856:SF1">
    <property type="entry name" value="ACYL-COENZYME A THIOESTERASE PAAI"/>
    <property type="match status" value="1"/>
</dbReference>
<dbReference type="Gene3D" id="3.10.129.10">
    <property type="entry name" value="Hotdog Thioesterase"/>
    <property type="match status" value="1"/>
</dbReference>
<name>A8ZWB4_DESOH</name>
<dbReference type="InterPro" id="IPR029069">
    <property type="entry name" value="HotDog_dom_sf"/>
</dbReference>
<dbReference type="Proteomes" id="UP000008561">
    <property type="component" value="Chromosome"/>
</dbReference>
<dbReference type="InterPro" id="IPR003736">
    <property type="entry name" value="PAAI_dom"/>
</dbReference>
<dbReference type="OrthoDB" id="9813282at2"/>
<dbReference type="InterPro" id="IPR006683">
    <property type="entry name" value="Thioestr_dom"/>
</dbReference>
<dbReference type="CDD" id="cd03443">
    <property type="entry name" value="PaaI_thioesterase"/>
    <property type="match status" value="1"/>
</dbReference>
<dbReference type="eggNOG" id="COG2050">
    <property type="taxonomic scope" value="Bacteria"/>
</dbReference>
<feature type="domain" description="Thioesterase" evidence="2">
    <location>
        <begin position="51"/>
        <end position="123"/>
    </location>
</feature>
<dbReference type="AlphaFoldDB" id="A8ZWB4"/>
<reference evidence="3 4" key="1">
    <citation type="submission" date="2007-10" db="EMBL/GenBank/DDBJ databases">
        <title>Complete sequence of Desulfococcus oleovorans Hxd3.</title>
        <authorList>
            <consortium name="US DOE Joint Genome Institute"/>
            <person name="Copeland A."/>
            <person name="Lucas S."/>
            <person name="Lapidus A."/>
            <person name="Barry K."/>
            <person name="Glavina del Rio T."/>
            <person name="Dalin E."/>
            <person name="Tice H."/>
            <person name="Pitluck S."/>
            <person name="Kiss H."/>
            <person name="Brettin T."/>
            <person name="Bruce D."/>
            <person name="Detter J.C."/>
            <person name="Han C."/>
            <person name="Schmutz J."/>
            <person name="Larimer F."/>
            <person name="Land M."/>
            <person name="Hauser L."/>
            <person name="Kyrpides N."/>
            <person name="Kim E."/>
            <person name="Wawrik B."/>
            <person name="Richardson P."/>
        </authorList>
    </citation>
    <scope>NUCLEOTIDE SEQUENCE [LARGE SCALE GENOMIC DNA]</scope>
    <source>
        <strain evidence="4">DSM 6200 / JCM 39069 / Hxd3</strain>
    </source>
</reference>
<dbReference type="RefSeq" id="WP_012174340.1">
    <property type="nucleotide sequence ID" value="NC_009943.1"/>
</dbReference>
<dbReference type="GO" id="GO:0016289">
    <property type="term" value="F:acyl-CoA hydrolase activity"/>
    <property type="evidence" value="ECO:0007669"/>
    <property type="project" value="TreeGrafter"/>
</dbReference>
<dbReference type="SUPFAM" id="SSF54637">
    <property type="entry name" value="Thioesterase/thiol ester dehydrase-isomerase"/>
    <property type="match status" value="1"/>
</dbReference>
<evidence type="ECO:0000313" key="3">
    <source>
        <dbReference type="EMBL" id="ABW66722.1"/>
    </source>
</evidence>
<evidence type="ECO:0000313" key="4">
    <source>
        <dbReference type="Proteomes" id="UP000008561"/>
    </source>
</evidence>
<keyword evidence="1" id="KW-0378">Hydrolase</keyword>
<organism evidence="3 4">
    <name type="scientific">Desulfosudis oleivorans (strain DSM 6200 / JCM 39069 / Hxd3)</name>
    <name type="common">Desulfococcus oleovorans</name>
    <dbReference type="NCBI Taxonomy" id="96561"/>
    <lineage>
        <taxon>Bacteria</taxon>
        <taxon>Pseudomonadati</taxon>
        <taxon>Thermodesulfobacteriota</taxon>
        <taxon>Desulfobacteria</taxon>
        <taxon>Desulfobacterales</taxon>
        <taxon>Desulfosudaceae</taxon>
        <taxon>Desulfosudis</taxon>
    </lineage>
</organism>
<dbReference type="PANTHER" id="PTHR42856">
    <property type="entry name" value="ACYL-COENZYME A THIOESTERASE PAAI"/>
    <property type="match status" value="1"/>
</dbReference>